<organism evidence="2 3">
    <name type="scientific">Thiocapsa roseopersicina</name>
    <dbReference type="NCBI Taxonomy" id="1058"/>
    <lineage>
        <taxon>Bacteria</taxon>
        <taxon>Pseudomonadati</taxon>
        <taxon>Pseudomonadota</taxon>
        <taxon>Gammaproteobacteria</taxon>
        <taxon>Chromatiales</taxon>
        <taxon>Chromatiaceae</taxon>
        <taxon>Thiocapsa</taxon>
    </lineage>
</organism>
<accession>A0A1H2RVD5</accession>
<dbReference type="STRING" id="1058.SAMN05421783_102190"/>
<evidence type="ECO:0000313" key="3">
    <source>
        <dbReference type="Proteomes" id="UP000198816"/>
    </source>
</evidence>
<dbReference type="Proteomes" id="UP000198816">
    <property type="component" value="Unassembled WGS sequence"/>
</dbReference>
<keyword evidence="1" id="KW-0472">Membrane</keyword>
<feature type="transmembrane region" description="Helical" evidence="1">
    <location>
        <begin position="47"/>
        <end position="66"/>
    </location>
</feature>
<keyword evidence="1" id="KW-1133">Transmembrane helix</keyword>
<dbReference type="EMBL" id="FNNZ01000002">
    <property type="protein sequence ID" value="SDW23442.1"/>
    <property type="molecule type" value="Genomic_DNA"/>
</dbReference>
<proteinExistence type="predicted"/>
<dbReference type="AlphaFoldDB" id="A0A1H2RVD5"/>
<reference evidence="3" key="1">
    <citation type="submission" date="2016-10" db="EMBL/GenBank/DDBJ databases">
        <authorList>
            <person name="Varghese N."/>
            <person name="Submissions S."/>
        </authorList>
    </citation>
    <scope>NUCLEOTIDE SEQUENCE [LARGE SCALE GENOMIC DNA]</scope>
    <source>
        <strain evidence="3">DSM 217</strain>
    </source>
</reference>
<dbReference type="OrthoDB" id="5772335at2"/>
<gene>
    <name evidence="2" type="ORF">SAMN05421783_102190</name>
</gene>
<sequence length="123" mass="12448">MSKRFPFTWAAAGLGLVLALVLALGGSPGGTPGEGVDTQAAQGMPLLTRLFIGEFGFLITAAGAFWGFKHRHGQGAEIATLIAALACAILAVAFLIMGIGLWSASFDGTSAAIRPGSLESTLG</sequence>
<dbReference type="RefSeq" id="WP_093028217.1">
    <property type="nucleotide sequence ID" value="NZ_FNNZ01000002.1"/>
</dbReference>
<keyword evidence="1" id="KW-0812">Transmembrane</keyword>
<protein>
    <submittedName>
        <fullName evidence="2">Uncharacterized protein</fullName>
    </submittedName>
</protein>
<evidence type="ECO:0000313" key="2">
    <source>
        <dbReference type="EMBL" id="SDW23442.1"/>
    </source>
</evidence>
<keyword evidence="3" id="KW-1185">Reference proteome</keyword>
<feature type="transmembrane region" description="Helical" evidence="1">
    <location>
        <begin position="78"/>
        <end position="102"/>
    </location>
</feature>
<evidence type="ECO:0000256" key="1">
    <source>
        <dbReference type="SAM" id="Phobius"/>
    </source>
</evidence>
<name>A0A1H2RVD5_THIRO</name>